<dbReference type="InterPro" id="IPR003877">
    <property type="entry name" value="SPRY_dom"/>
</dbReference>
<dbReference type="InterPro" id="IPR001611">
    <property type="entry name" value="Leu-rich_rpt"/>
</dbReference>
<accession>L1IR75</accession>
<dbReference type="CDD" id="cd11709">
    <property type="entry name" value="SPRY"/>
    <property type="match status" value="2"/>
</dbReference>
<dbReference type="Pfam" id="PF00622">
    <property type="entry name" value="SPRY"/>
    <property type="match status" value="2"/>
</dbReference>
<keyword evidence="3" id="KW-0723">Serine/threonine-protein kinase</keyword>
<dbReference type="RefSeq" id="XP_005825290.1">
    <property type="nucleotide sequence ID" value="XM_005825233.1"/>
</dbReference>
<evidence type="ECO:0000256" key="5">
    <source>
        <dbReference type="ARBA" id="ARBA00022679"/>
    </source>
</evidence>
<dbReference type="GeneID" id="17295030"/>
<dbReference type="Pfam" id="PF13676">
    <property type="entry name" value="TIR_2"/>
    <property type="match status" value="2"/>
</dbReference>
<dbReference type="InterPro" id="IPR032675">
    <property type="entry name" value="LRR_dom_sf"/>
</dbReference>
<dbReference type="eggNOG" id="KOG0619">
    <property type="taxonomic scope" value="Eukaryota"/>
</dbReference>
<evidence type="ECO:0000256" key="2">
    <source>
        <dbReference type="ARBA" id="ARBA00012513"/>
    </source>
</evidence>
<dbReference type="SUPFAM" id="SSF49899">
    <property type="entry name" value="Concanavalin A-like lectins/glucanases"/>
    <property type="match status" value="2"/>
</dbReference>
<keyword evidence="17" id="KW-1185">Reference proteome</keyword>
<dbReference type="STRING" id="905079.L1IR75"/>
<evidence type="ECO:0000256" key="11">
    <source>
        <dbReference type="ARBA" id="ARBA00047899"/>
    </source>
</evidence>
<dbReference type="PaxDb" id="55529-EKX38310"/>
<dbReference type="PROSITE" id="PS51424">
    <property type="entry name" value="ROC"/>
    <property type="match status" value="1"/>
</dbReference>
<dbReference type="InterPro" id="IPR032171">
    <property type="entry name" value="COR-A"/>
</dbReference>
<dbReference type="EMBL" id="JH993050">
    <property type="protein sequence ID" value="EKX38310.1"/>
    <property type="molecule type" value="Genomic_DNA"/>
</dbReference>
<dbReference type="InterPro" id="IPR043136">
    <property type="entry name" value="B30.2/SPRY_sf"/>
</dbReference>
<evidence type="ECO:0000256" key="10">
    <source>
        <dbReference type="ARBA" id="ARBA00023134"/>
    </source>
</evidence>
<dbReference type="OrthoDB" id="10252328at2759"/>
<dbReference type="SUPFAM" id="SSF52200">
    <property type="entry name" value="Toll/Interleukin receptor TIR domain"/>
    <property type="match status" value="1"/>
</dbReference>
<evidence type="ECO:0000256" key="12">
    <source>
        <dbReference type="ARBA" id="ARBA00048679"/>
    </source>
</evidence>
<evidence type="ECO:0000256" key="4">
    <source>
        <dbReference type="ARBA" id="ARBA00022614"/>
    </source>
</evidence>
<dbReference type="InterPro" id="IPR013320">
    <property type="entry name" value="ConA-like_dom_sf"/>
</dbReference>
<dbReference type="HOGENOM" id="CLU_237519_0_0_1"/>
<feature type="compositionally biased region" description="Basic and acidic residues" evidence="13">
    <location>
        <begin position="1529"/>
        <end position="1538"/>
    </location>
</feature>
<dbReference type="GO" id="GO:0004674">
    <property type="term" value="F:protein serine/threonine kinase activity"/>
    <property type="evidence" value="ECO:0007669"/>
    <property type="project" value="UniProtKB-KW"/>
</dbReference>
<gene>
    <name evidence="15" type="ORF">GUITHDRAFT_115574</name>
</gene>
<comment type="subcellular location">
    <subcellularLocation>
        <location evidence="1">Plastid</location>
        <location evidence="1">Chloroplast</location>
    </subcellularLocation>
</comment>
<keyword evidence="8" id="KW-0418">Kinase</keyword>
<dbReference type="Proteomes" id="UP000011087">
    <property type="component" value="Unassembled WGS sequence"/>
</dbReference>
<dbReference type="EC" id="2.7.11.1" evidence="2"/>
<dbReference type="InterPro" id="IPR000157">
    <property type="entry name" value="TIR_dom"/>
</dbReference>
<feature type="domain" description="Roc" evidence="14">
    <location>
        <begin position="658"/>
        <end position="858"/>
    </location>
</feature>
<dbReference type="InterPro" id="IPR036388">
    <property type="entry name" value="WH-like_DNA-bd_sf"/>
</dbReference>
<organism evidence="15">
    <name type="scientific">Guillardia theta (strain CCMP2712)</name>
    <name type="common">Cryptophyte</name>
    <dbReference type="NCBI Taxonomy" id="905079"/>
    <lineage>
        <taxon>Eukaryota</taxon>
        <taxon>Cryptophyceae</taxon>
        <taxon>Pyrenomonadales</taxon>
        <taxon>Geminigeraceae</taxon>
        <taxon>Guillardia</taxon>
    </lineage>
</organism>
<keyword evidence="7" id="KW-0547">Nucleotide-binding</keyword>
<dbReference type="Gene3D" id="3.40.50.300">
    <property type="entry name" value="P-loop containing nucleotide triphosphate hydrolases"/>
    <property type="match status" value="1"/>
</dbReference>
<dbReference type="SUPFAM" id="SSF52058">
    <property type="entry name" value="L domain-like"/>
    <property type="match status" value="1"/>
</dbReference>
<evidence type="ECO:0000256" key="8">
    <source>
        <dbReference type="ARBA" id="ARBA00022777"/>
    </source>
</evidence>
<evidence type="ECO:0000256" key="1">
    <source>
        <dbReference type="ARBA" id="ARBA00004229"/>
    </source>
</evidence>
<dbReference type="InterPro" id="IPR057263">
    <property type="entry name" value="COR-B"/>
</dbReference>
<evidence type="ECO:0000256" key="9">
    <source>
        <dbReference type="ARBA" id="ARBA00022840"/>
    </source>
</evidence>
<dbReference type="Pfam" id="PF16095">
    <property type="entry name" value="COR-A"/>
    <property type="match status" value="1"/>
</dbReference>
<dbReference type="GO" id="GO:0005524">
    <property type="term" value="F:ATP binding"/>
    <property type="evidence" value="ECO:0007669"/>
    <property type="project" value="UniProtKB-KW"/>
</dbReference>
<feature type="compositionally biased region" description="Polar residues" evidence="13">
    <location>
        <begin position="1540"/>
        <end position="1550"/>
    </location>
</feature>
<proteinExistence type="predicted"/>
<keyword evidence="9" id="KW-0067">ATP-binding</keyword>
<evidence type="ECO:0000313" key="16">
    <source>
        <dbReference type="EnsemblProtists" id="EKX38310"/>
    </source>
</evidence>
<evidence type="ECO:0000259" key="14">
    <source>
        <dbReference type="PROSITE" id="PS51424"/>
    </source>
</evidence>
<dbReference type="Pfam" id="PF25497">
    <property type="entry name" value="COR-B"/>
    <property type="match status" value="1"/>
</dbReference>
<dbReference type="InterPro" id="IPR035897">
    <property type="entry name" value="Toll_tir_struct_dom_sf"/>
</dbReference>
<comment type="catalytic activity">
    <reaction evidence="11">
        <text>L-threonyl-[protein] + ATP = O-phospho-L-threonyl-[protein] + ADP + H(+)</text>
        <dbReference type="Rhea" id="RHEA:46608"/>
        <dbReference type="Rhea" id="RHEA-COMP:11060"/>
        <dbReference type="Rhea" id="RHEA-COMP:11605"/>
        <dbReference type="ChEBI" id="CHEBI:15378"/>
        <dbReference type="ChEBI" id="CHEBI:30013"/>
        <dbReference type="ChEBI" id="CHEBI:30616"/>
        <dbReference type="ChEBI" id="CHEBI:61977"/>
        <dbReference type="ChEBI" id="CHEBI:456216"/>
        <dbReference type="EC" id="2.7.11.1"/>
    </reaction>
</comment>
<keyword evidence="4" id="KW-0433">Leucine-rich repeat</keyword>
<evidence type="ECO:0000256" key="3">
    <source>
        <dbReference type="ARBA" id="ARBA00022527"/>
    </source>
</evidence>
<dbReference type="Pfam" id="PF08477">
    <property type="entry name" value="Roc"/>
    <property type="match status" value="1"/>
</dbReference>
<dbReference type="SMART" id="SM00369">
    <property type="entry name" value="LRR_TYP"/>
    <property type="match status" value="3"/>
</dbReference>
<dbReference type="PANTHER" id="PTHR47508">
    <property type="entry name" value="SAM DOMAIN-CONTAINING PROTEIN-RELATED"/>
    <property type="match status" value="1"/>
</dbReference>
<dbReference type="GO" id="GO:0009507">
    <property type="term" value="C:chloroplast"/>
    <property type="evidence" value="ECO:0007669"/>
    <property type="project" value="UniProtKB-SubCell"/>
</dbReference>
<keyword evidence="5" id="KW-0808">Transferase</keyword>
<evidence type="ECO:0000256" key="7">
    <source>
        <dbReference type="ARBA" id="ARBA00022741"/>
    </source>
</evidence>
<dbReference type="InterPro" id="IPR020859">
    <property type="entry name" value="ROC"/>
</dbReference>
<keyword evidence="6" id="KW-0677">Repeat</keyword>
<dbReference type="EnsemblProtists" id="EKX38310">
    <property type="protein sequence ID" value="EKX38310"/>
    <property type="gene ID" value="GUITHDRAFT_115574"/>
</dbReference>
<feature type="region of interest" description="Disordered" evidence="13">
    <location>
        <begin position="1529"/>
        <end position="1550"/>
    </location>
</feature>
<dbReference type="KEGG" id="gtt:GUITHDRAFT_115574"/>
<evidence type="ECO:0000256" key="13">
    <source>
        <dbReference type="SAM" id="MobiDB-lite"/>
    </source>
</evidence>
<dbReference type="PANTHER" id="PTHR47508:SF1">
    <property type="entry name" value="NON-SPECIFIC SERINE_THREONINE PROTEIN KINASE"/>
    <property type="match status" value="1"/>
</dbReference>
<protein>
    <recommendedName>
        <fullName evidence="2">non-specific serine/threonine protein kinase</fullName>
        <ecNumber evidence="2">2.7.11.1</ecNumber>
    </recommendedName>
</protein>
<dbReference type="InterPro" id="IPR027417">
    <property type="entry name" value="P-loop_NTPase"/>
</dbReference>
<dbReference type="Gene3D" id="3.80.10.10">
    <property type="entry name" value="Ribonuclease Inhibitor"/>
    <property type="match status" value="2"/>
</dbReference>
<dbReference type="GO" id="GO:0007165">
    <property type="term" value="P:signal transduction"/>
    <property type="evidence" value="ECO:0007669"/>
    <property type="project" value="InterPro"/>
</dbReference>
<evidence type="ECO:0000313" key="15">
    <source>
        <dbReference type="EMBL" id="EKX38310.1"/>
    </source>
</evidence>
<dbReference type="InterPro" id="IPR003591">
    <property type="entry name" value="Leu-rich_rpt_typical-subtyp"/>
</dbReference>
<reference evidence="16" key="3">
    <citation type="submission" date="2015-06" db="UniProtKB">
        <authorList>
            <consortium name="EnsemblProtists"/>
        </authorList>
    </citation>
    <scope>IDENTIFICATION</scope>
</reference>
<keyword evidence="10" id="KW-0342">GTP-binding</keyword>
<evidence type="ECO:0000256" key="6">
    <source>
        <dbReference type="ARBA" id="ARBA00022737"/>
    </source>
</evidence>
<evidence type="ECO:0000313" key="17">
    <source>
        <dbReference type="Proteomes" id="UP000011087"/>
    </source>
</evidence>
<dbReference type="PRINTS" id="PR00449">
    <property type="entry name" value="RASTRNSFRMNG"/>
</dbReference>
<dbReference type="PROSITE" id="PS51450">
    <property type="entry name" value="LRR"/>
    <property type="match status" value="2"/>
</dbReference>
<dbReference type="Gene3D" id="1.10.10.10">
    <property type="entry name" value="Winged helix-like DNA-binding domain superfamily/Winged helix DNA-binding domain"/>
    <property type="match status" value="1"/>
</dbReference>
<reference evidence="17" key="2">
    <citation type="submission" date="2012-11" db="EMBL/GenBank/DDBJ databases">
        <authorList>
            <person name="Kuo A."/>
            <person name="Curtis B.A."/>
            <person name="Tanifuji G."/>
            <person name="Burki F."/>
            <person name="Gruber A."/>
            <person name="Irimia M."/>
            <person name="Maruyama S."/>
            <person name="Arias M.C."/>
            <person name="Ball S.G."/>
            <person name="Gile G.H."/>
            <person name="Hirakawa Y."/>
            <person name="Hopkins J.F."/>
            <person name="Rensing S.A."/>
            <person name="Schmutz J."/>
            <person name="Symeonidi A."/>
            <person name="Elias M."/>
            <person name="Eveleigh R.J."/>
            <person name="Herman E.K."/>
            <person name="Klute M.J."/>
            <person name="Nakayama T."/>
            <person name="Obornik M."/>
            <person name="Reyes-Prieto A."/>
            <person name="Armbrust E.V."/>
            <person name="Aves S.J."/>
            <person name="Beiko R.G."/>
            <person name="Coutinho P."/>
            <person name="Dacks J.B."/>
            <person name="Durnford D.G."/>
            <person name="Fast N.M."/>
            <person name="Green B.R."/>
            <person name="Grisdale C."/>
            <person name="Hempe F."/>
            <person name="Henrissat B."/>
            <person name="Hoppner M.P."/>
            <person name="Ishida K.-I."/>
            <person name="Kim E."/>
            <person name="Koreny L."/>
            <person name="Kroth P.G."/>
            <person name="Liu Y."/>
            <person name="Malik S.-B."/>
            <person name="Maier U.G."/>
            <person name="McRose D."/>
            <person name="Mock T."/>
            <person name="Neilson J.A."/>
            <person name="Onodera N.T."/>
            <person name="Poole A.M."/>
            <person name="Pritham E.J."/>
            <person name="Richards T.A."/>
            <person name="Rocap G."/>
            <person name="Roy S.W."/>
            <person name="Sarai C."/>
            <person name="Schaack S."/>
            <person name="Shirato S."/>
            <person name="Slamovits C.H."/>
            <person name="Spencer D.F."/>
            <person name="Suzuki S."/>
            <person name="Worden A.Z."/>
            <person name="Zauner S."/>
            <person name="Barry K."/>
            <person name="Bell C."/>
            <person name="Bharti A.K."/>
            <person name="Crow J.A."/>
            <person name="Grimwood J."/>
            <person name="Kramer R."/>
            <person name="Lindquist E."/>
            <person name="Lucas S."/>
            <person name="Salamov A."/>
            <person name="McFadden G.I."/>
            <person name="Lane C.E."/>
            <person name="Keeling P.J."/>
            <person name="Gray M.W."/>
            <person name="Grigoriev I.V."/>
            <person name="Archibald J.M."/>
        </authorList>
    </citation>
    <scope>NUCLEOTIDE SEQUENCE</scope>
    <source>
        <strain evidence="17">CCMP2712</strain>
    </source>
</reference>
<dbReference type="Gene3D" id="3.40.50.10140">
    <property type="entry name" value="Toll/interleukin-1 receptor homology (TIR) domain"/>
    <property type="match status" value="1"/>
</dbReference>
<reference evidence="15 17" key="1">
    <citation type="journal article" date="2012" name="Nature">
        <title>Algal genomes reveal evolutionary mosaicism and the fate of nucleomorphs.</title>
        <authorList>
            <consortium name="DOE Joint Genome Institute"/>
            <person name="Curtis B.A."/>
            <person name="Tanifuji G."/>
            <person name="Burki F."/>
            <person name="Gruber A."/>
            <person name="Irimia M."/>
            <person name="Maruyama S."/>
            <person name="Arias M.C."/>
            <person name="Ball S.G."/>
            <person name="Gile G.H."/>
            <person name="Hirakawa Y."/>
            <person name="Hopkins J.F."/>
            <person name="Kuo A."/>
            <person name="Rensing S.A."/>
            <person name="Schmutz J."/>
            <person name="Symeonidi A."/>
            <person name="Elias M."/>
            <person name="Eveleigh R.J."/>
            <person name="Herman E.K."/>
            <person name="Klute M.J."/>
            <person name="Nakayama T."/>
            <person name="Obornik M."/>
            <person name="Reyes-Prieto A."/>
            <person name="Armbrust E.V."/>
            <person name="Aves S.J."/>
            <person name="Beiko R.G."/>
            <person name="Coutinho P."/>
            <person name="Dacks J.B."/>
            <person name="Durnford D.G."/>
            <person name="Fast N.M."/>
            <person name="Green B.R."/>
            <person name="Grisdale C.J."/>
            <person name="Hempel F."/>
            <person name="Henrissat B."/>
            <person name="Hoppner M.P."/>
            <person name="Ishida K."/>
            <person name="Kim E."/>
            <person name="Koreny L."/>
            <person name="Kroth P.G."/>
            <person name="Liu Y."/>
            <person name="Malik S.B."/>
            <person name="Maier U.G."/>
            <person name="McRose D."/>
            <person name="Mock T."/>
            <person name="Neilson J.A."/>
            <person name="Onodera N.T."/>
            <person name="Poole A.M."/>
            <person name="Pritham E.J."/>
            <person name="Richards T.A."/>
            <person name="Rocap G."/>
            <person name="Roy S.W."/>
            <person name="Sarai C."/>
            <person name="Schaack S."/>
            <person name="Shirato S."/>
            <person name="Slamovits C.H."/>
            <person name="Spencer D.F."/>
            <person name="Suzuki S."/>
            <person name="Worden A.Z."/>
            <person name="Zauner S."/>
            <person name="Barry K."/>
            <person name="Bell C."/>
            <person name="Bharti A.K."/>
            <person name="Crow J.A."/>
            <person name="Grimwood J."/>
            <person name="Kramer R."/>
            <person name="Lindquist E."/>
            <person name="Lucas S."/>
            <person name="Salamov A."/>
            <person name="McFadden G.I."/>
            <person name="Lane C.E."/>
            <person name="Keeling P.J."/>
            <person name="Gray M.W."/>
            <person name="Grigoriev I.V."/>
            <person name="Archibald J.M."/>
        </authorList>
    </citation>
    <scope>NUCLEOTIDE SEQUENCE</scope>
    <source>
        <strain evidence="15 17">CCMP2712</strain>
    </source>
</reference>
<dbReference type="Gene3D" id="2.60.120.920">
    <property type="match status" value="2"/>
</dbReference>
<sequence>MYEHGFAYCPSKGVKYSSGGKTPYAQRRLKPGDVIACSLDCERREIRYLVNGEDLGVAFGEEEVTEEAVGEGLRFTVTLGPGQGVKLVKAEEEEEESEGRERAWEMLSFYYEGEWCYLRALDLELLSFAHVIVRLLVNNSQSQGLEVLRLMGENSSFLLYGSNSKEFQMTGSLIDTLLDEKVLSSTCLSHTKEVTVVEELIQNLEEVVGQGLKPWIQLIAHKLVRRRMYEHGFAYCPSKGVKYSSGGKTPYAQRRLKPGDVIACSLDCERREIRYLVNGEDLGVAFGEEEVTEEAVGEGLRFTQRSQQSSDDLSRNLKCCVSDFMLDDQVGLSFKQNFQKFFFELEFEAAEATMMIESRSSIFKASEVCLPLIPSLYIHMWYANKISQLSLVRIQLSDIPAEISILRLQSLDVSENRLNHLSPSLCLVVTLEILRCNNNFLSILPDDIGLLVNLIKLEAAQNALSSLPDSLFSLARLEDLDISGPPLPRERLCRNSTAELELDSFLGFFREVSCWEEIVGRSEQEEMFYRHAQEGVVARERLVDLEEEMLHKYWRYKGRRHESFSFDPAILTMRSLRRLSMRNVGIQGRLLIPRHVTTGSLEEVDLSYNQISDVSLTSQSLRGLKRFCLEGNRLLIPEEVKKRGEASVLNFLRGRAEASQESFKLMLFLHGLGGVGKTCLLAALKGKEFDPDGEMTDGIEISSWKVRVEEEEVQYLKQALTESQQNQVSQRLSRKRIEDLMGVEIEFVVHDFAGQEVYYNSHQLFLHNRALELVLWDVRRGFDNSGVCFWLNNIKTCAPRAAIIIVGTKTDEMDTPPLDLHALSQKFPQVKAFHAVSSKTMRGVEDLRRLLVKQALLEEHVGQSIPHKWSILEDIIVQEARSSKTGYVRFPTLREWARLSAFSSDDAIEDAADFLHDIGTIVRFSDEDARLTGLDDVVITDKQWLADVMSSIITSKSRVHVLSHADLSSMWQAFPPDVHSNLIDLLKKFDLLVETDSRSFLVPCLLPLGAPRGEDLEAFTLIPGERLSLSYRTFALSFCPYGFFNLLQARLRDLDASRFPWCRVGMWRNGMPIASSYHSRGVVILHQEENKVECTFSGEGKDNLISVVSESIFILLTDKYQVTYDVFLPCQGCLDVCPRAPHMFSSNVTLKRAMQKHQIFLQCHKEFHNIPVAHYLAAMPHSSRVSQEQLSSVLEGIGLWKATHRAHVYLSYARGDEEALRAGLRVKALLLEQLIDVWFPTHDSPDAVRANELALSSATIVIALITKRYCLPHGLGLKEIQYAVEVKPKPVIPVVVEDESPSFPLAWMTSSVGLHLCGLLYVDLRARDEEQFSLVARRTQALLAASGVRGGRSSEHFDFMISYSWSNCDNGEEAGEEGDTRREFWSPRRIKRALEESAGSGKQLRGWIDVEQLGNRPREGLYEGIRRGLTESQVLVVCMSNEYAMSRNCSMECRYALLLNKPVLLALVGSDDNSPLPPAWKSTETGLLTSHLWSEISKQEELFFDFRRVRSKSQFDAIISSLKRKIEEMQRNDQEASETRAGQETSPTTIDLSDSVEEQMKFGRRMAIQFFRSHSSFGSTFPVLWVIQWQPKAQDTLTAFDAWEDNDYFLRPVSETPDAWVLVPRARFRIDDARHRIKSLSSLLFLVVRCLAVLQQGVLCSLSKVEDSKGETSAMKKFLRYEELEVFLEGSSKGMVGRAEAIRESLQLIHNLVKSDDSWSSSSSELKLEVLPSKEVFWSFWSKDLVRDTIDADWLVEWTRRSNQLEEGGRRSRPRGVTLDEQVMMAETSVVPSDVTDDQSNIKRLKQILSRQELLLSKFPQTSIK</sequence>
<dbReference type="SUPFAM" id="SSF52540">
    <property type="entry name" value="P-loop containing nucleoside triphosphate hydrolases"/>
    <property type="match status" value="1"/>
</dbReference>
<name>L1IR75_GUITC</name>
<comment type="catalytic activity">
    <reaction evidence="12">
        <text>L-seryl-[protein] + ATP = O-phospho-L-seryl-[protein] + ADP + H(+)</text>
        <dbReference type="Rhea" id="RHEA:17989"/>
        <dbReference type="Rhea" id="RHEA-COMP:9863"/>
        <dbReference type="Rhea" id="RHEA-COMP:11604"/>
        <dbReference type="ChEBI" id="CHEBI:15378"/>
        <dbReference type="ChEBI" id="CHEBI:29999"/>
        <dbReference type="ChEBI" id="CHEBI:30616"/>
        <dbReference type="ChEBI" id="CHEBI:83421"/>
        <dbReference type="ChEBI" id="CHEBI:456216"/>
        <dbReference type="EC" id="2.7.11.1"/>
    </reaction>
</comment>